<protein>
    <submittedName>
        <fullName evidence="2">Uncharacterized protein</fullName>
    </submittedName>
</protein>
<accession>A0A433J2A9</accession>
<evidence type="ECO:0000256" key="1">
    <source>
        <dbReference type="SAM" id="MobiDB-lite"/>
    </source>
</evidence>
<gene>
    <name evidence="2" type="ORF">EJ913_25285</name>
</gene>
<proteinExistence type="predicted"/>
<dbReference type="RefSeq" id="WP_127003151.1">
    <property type="nucleotide sequence ID" value="NZ_JBNPXW010000020.1"/>
</dbReference>
<feature type="compositionally biased region" description="Pro residues" evidence="1">
    <location>
        <begin position="113"/>
        <end position="122"/>
    </location>
</feature>
<comment type="caution">
    <text evidence="2">The sequence shown here is derived from an EMBL/GenBank/DDBJ whole genome shotgun (WGS) entry which is preliminary data.</text>
</comment>
<evidence type="ECO:0000313" key="2">
    <source>
        <dbReference type="EMBL" id="RUQ65234.1"/>
    </source>
</evidence>
<organism evidence="2 3">
    <name type="scientific">Azospirillum doebereinerae</name>
    <dbReference type="NCBI Taxonomy" id="92933"/>
    <lineage>
        <taxon>Bacteria</taxon>
        <taxon>Pseudomonadati</taxon>
        <taxon>Pseudomonadota</taxon>
        <taxon>Alphaproteobacteria</taxon>
        <taxon>Rhodospirillales</taxon>
        <taxon>Azospirillaceae</taxon>
        <taxon>Azospirillum</taxon>
    </lineage>
</organism>
<dbReference type="AlphaFoldDB" id="A0A433J2A9"/>
<name>A0A433J2A9_9PROT</name>
<reference evidence="2 3" key="1">
    <citation type="submission" date="2018-12" db="EMBL/GenBank/DDBJ databases">
        <authorList>
            <person name="Yang Y."/>
        </authorList>
    </citation>
    <scope>NUCLEOTIDE SEQUENCE [LARGE SCALE GENOMIC DNA]</scope>
    <source>
        <strain evidence="2 3">GSF71</strain>
    </source>
</reference>
<feature type="compositionally biased region" description="Basic and acidic residues" evidence="1">
    <location>
        <begin position="84"/>
        <end position="98"/>
    </location>
</feature>
<feature type="region of interest" description="Disordered" evidence="1">
    <location>
        <begin position="83"/>
        <end position="133"/>
    </location>
</feature>
<keyword evidence="3" id="KW-1185">Reference proteome</keyword>
<evidence type="ECO:0000313" key="3">
    <source>
        <dbReference type="Proteomes" id="UP000280346"/>
    </source>
</evidence>
<dbReference type="EMBL" id="RZIJ01000026">
    <property type="protein sequence ID" value="RUQ65234.1"/>
    <property type="molecule type" value="Genomic_DNA"/>
</dbReference>
<dbReference type="Proteomes" id="UP000280346">
    <property type="component" value="Unassembled WGS sequence"/>
</dbReference>
<sequence length="133" mass="13269">MTEPSATEPSAAGIALLAGALDEARRQAEAGATIDLAGLEERVATLCAAAEALPRAEAQALLGPLGDLVAALDPLAAALKTQHAARDAALEGRDDPHTARHRAAAAYGRGPAAAPPPAPLPPAHSALPDDEPT</sequence>